<accession>A0A7J7HIM5</accession>
<keyword evidence="2" id="KW-1185">Reference proteome</keyword>
<evidence type="ECO:0008006" key="3">
    <source>
        <dbReference type="Google" id="ProtNLM"/>
    </source>
</evidence>
<comment type="caution">
    <text evidence="1">The sequence shown here is derived from an EMBL/GenBank/DDBJ whole genome shotgun (WGS) entry which is preliminary data.</text>
</comment>
<sequence length="265" mass="30135">MRTAVPVRVSTPGKYPVLREQWQKPILRRLQPPPPVNDTNPYNVFRPREKAHRLHTRRMQRRENNVQSFEKLRQVRRNLDQAKTLVEALIKHETELLEDSLALPGLPSFPGKFGSSEEEFMDSDDVANIRPPYTLPGAVQNMPSMDSKLVMVSAGSMKREFRRKNAPNGWLHKLDPLEPVLLFTKPVDPEKLAAAGIVPPPDSSTTTTTTMTMMNSASGRSYNFHGRIGRGGRIVFDRWNPLMHTPIDCGNSFYIPPKPRHSTHN</sequence>
<gene>
    <name evidence="1" type="ORF">HYC85_010025</name>
</gene>
<dbReference type="Proteomes" id="UP000593564">
    <property type="component" value="Unassembled WGS sequence"/>
</dbReference>
<proteinExistence type="predicted"/>
<name>A0A7J7HIM5_CAMSI</name>
<evidence type="ECO:0000313" key="2">
    <source>
        <dbReference type="Proteomes" id="UP000593564"/>
    </source>
</evidence>
<protein>
    <recommendedName>
        <fullName evidence="3">Enhancer of polycomb-like protein</fullName>
    </recommendedName>
</protein>
<dbReference type="PANTHER" id="PTHR14898">
    <property type="entry name" value="ENHANCER OF POLYCOMB"/>
    <property type="match status" value="1"/>
</dbReference>
<dbReference type="GO" id="GO:0006357">
    <property type="term" value="P:regulation of transcription by RNA polymerase II"/>
    <property type="evidence" value="ECO:0007669"/>
    <property type="project" value="InterPro"/>
</dbReference>
<dbReference type="GO" id="GO:0035267">
    <property type="term" value="C:NuA4 histone acetyltransferase complex"/>
    <property type="evidence" value="ECO:0007669"/>
    <property type="project" value="InterPro"/>
</dbReference>
<dbReference type="AlphaFoldDB" id="A0A7J7HIM5"/>
<reference evidence="2" key="1">
    <citation type="journal article" date="2020" name="Nat. Commun.">
        <title>Genome assembly of wild tea tree DASZ reveals pedigree and selection history of tea varieties.</title>
        <authorList>
            <person name="Zhang W."/>
            <person name="Zhang Y."/>
            <person name="Qiu H."/>
            <person name="Guo Y."/>
            <person name="Wan H."/>
            <person name="Zhang X."/>
            <person name="Scossa F."/>
            <person name="Alseekh S."/>
            <person name="Zhang Q."/>
            <person name="Wang P."/>
            <person name="Xu L."/>
            <person name="Schmidt M.H."/>
            <person name="Jia X."/>
            <person name="Li D."/>
            <person name="Zhu A."/>
            <person name="Guo F."/>
            <person name="Chen W."/>
            <person name="Ni D."/>
            <person name="Usadel B."/>
            <person name="Fernie A.R."/>
            <person name="Wen W."/>
        </authorList>
    </citation>
    <scope>NUCLEOTIDE SEQUENCE [LARGE SCALE GENOMIC DNA]</scope>
    <source>
        <strain evidence="2">cv. G240</strain>
    </source>
</reference>
<evidence type="ECO:0000313" key="1">
    <source>
        <dbReference type="EMBL" id="KAF5952081.1"/>
    </source>
</evidence>
<dbReference type="EMBL" id="JACBKZ010000004">
    <property type="protein sequence ID" value="KAF5952081.1"/>
    <property type="molecule type" value="Genomic_DNA"/>
</dbReference>
<organism evidence="1 2">
    <name type="scientific">Camellia sinensis</name>
    <name type="common">Tea plant</name>
    <name type="synonym">Thea sinensis</name>
    <dbReference type="NCBI Taxonomy" id="4442"/>
    <lineage>
        <taxon>Eukaryota</taxon>
        <taxon>Viridiplantae</taxon>
        <taxon>Streptophyta</taxon>
        <taxon>Embryophyta</taxon>
        <taxon>Tracheophyta</taxon>
        <taxon>Spermatophyta</taxon>
        <taxon>Magnoliopsida</taxon>
        <taxon>eudicotyledons</taxon>
        <taxon>Gunneridae</taxon>
        <taxon>Pentapetalae</taxon>
        <taxon>asterids</taxon>
        <taxon>Ericales</taxon>
        <taxon>Theaceae</taxon>
        <taxon>Camellia</taxon>
    </lineage>
</organism>
<reference evidence="1 2" key="2">
    <citation type="submission" date="2020-07" db="EMBL/GenBank/DDBJ databases">
        <title>Genome assembly of wild tea tree DASZ reveals pedigree and selection history of tea varieties.</title>
        <authorList>
            <person name="Zhang W."/>
        </authorList>
    </citation>
    <scope>NUCLEOTIDE SEQUENCE [LARGE SCALE GENOMIC DNA]</scope>
    <source>
        <strain evidence="2">cv. G240</strain>
        <tissue evidence="1">Leaf</tissue>
    </source>
</reference>
<dbReference type="InterPro" id="IPR024943">
    <property type="entry name" value="Enhancer_polycomb"/>
</dbReference>